<feature type="compositionally biased region" description="Low complexity" evidence="1">
    <location>
        <begin position="181"/>
        <end position="207"/>
    </location>
</feature>
<dbReference type="GO" id="GO:0003676">
    <property type="term" value="F:nucleic acid binding"/>
    <property type="evidence" value="ECO:0007669"/>
    <property type="project" value="InterPro"/>
</dbReference>
<dbReference type="InterPro" id="IPR057670">
    <property type="entry name" value="SH3_retrovirus"/>
</dbReference>
<accession>A0A699I430</accession>
<dbReference type="SUPFAM" id="SSF53098">
    <property type="entry name" value="Ribonuclease H-like"/>
    <property type="match status" value="1"/>
</dbReference>
<dbReference type="InterPro" id="IPR039537">
    <property type="entry name" value="Retrotran_Ty1/copia-like"/>
</dbReference>
<feature type="region of interest" description="Disordered" evidence="1">
    <location>
        <begin position="164"/>
        <end position="263"/>
    </location>
</feature>
<evidence type="ECO:0000256" key="1">
    <source>
        <dbReference type="SAM" id="MobiDB-lite"/>
    </source>
</evidence>
<sequence length="443" mass="50586">MRFSCPKTSQQNRKSEWMIRTINNVIRTLLFQAHLPPSFWVEALHMAAYLLNILPSSAIQNDIPCTKLFNKQPDYSRLRFFGCLCYPHLYSPHKLAPRATPCIFLKYPVYHQGYRCLDLSTNKIILFRYVTFDELQFPYGSVTHAHPPSYIFLEPNISPITRHIIQSQPNPPLTTPLHSAQQQTQQPSTQQQNPLSPISQPTTQQQPAPSPTTSPPSTHNLTPAQNPQPQTHPMITRSQVGTFRPNPRFHGHTSHISPLPKSHSVALSDPHWRYAMYDEYNALIKNGTWILVPKPPNVNVVRSMIMSMPSGFVDSRFPHHVCRLQRSLYGLKQAHCAWFQRFAGYALRVGFTSSRCDSSLFIYQHDFDMTDLGALNYFFRISVTRDARGVFLSQKKYDMELLERAHTSNFNATRTPVDTKSKLGSDGDPVFDSTLYRSLAGGL</sequence>
<dbReference type="EMBL" id="BKCJ010249776">
    <property type="protein sequence ID" value="GEZ18346.1"/>
    <property type="molecule type" value="Genomic_DNA"/>
</dbReference>
<dbReference type="PANTHER" id="PTHR42648">
    <property type="entry name" value="TRANSPOSASE, PUTATIVE-RELATED"/>
    <property type="match status" value="1"/>
</dbReference>
<dbReference type="InterPro" id="IPR012337">
    <property type="entry name" value="RNaseH-like_sf"/>
</dbReference>
<gene>
    <name evidence="3" type="ORF">Tci_490319</name>
</gene>
<comment type="caution">
    <text evidence="3">The sequence shown here is derived from an EMBL/GenBank/DDBJ whole genome shotgun (WGS) entry which is preliminary data.</text>
</comment>
<dbReference type="Pfam" id="PF25597">
    <property type="entry name" value="SH3_retrovirus"/>
    <property type="match status" value="1"/>
</dbReference>
<evidence type="ECO:0000259" key="2">
    <source>
        <dbReference type="Pfam" id="PF25597"/>
    </source>
</evidence>
<dbReference type="PANTHER" id="PTHR42648:SF26">
    <property type="entry name" value="INTEGRASE CATALYTIC DOMAIN-CONTAINING PROTEIN"/>
    <property type="match status" value="1"/>
</dbReference>
<protein>
    <submittedName>
        <fullName evidence="3">Ribonuclease H-like domain-containing protein</fullName>
    </submittedName>
</protein>
<organism evidence="3">
    <name type="scientific">Tanacetum cinerariifolium</name>
    <name type="common">Dalmatian daisy</name>
    <name type="synonym">Chrysanthemum cinerariifolium</name>
    <dbReference type="NCBI Taxonomy" id="118510"/>
    <lineage>
        <taxon>Eukaryota</taxon>
        <taxon>Viridiplantae</taxon>
        <taxon>Streptophyta</taxon>
        <taxon>Embryophyta</taxon>
        <taxon>Tracheophyta</taxon>
        <taxon>Spermatophyta</taxon>
        <taxon>Magnoliopsida</taxon>
        <taxon>eudicotyledons</taxon>
        <taxon>Gunneridae</taxon>
        <taxon>Pentapetalae</taxon>
        <taxon>asterids</taxon>
        <taxon>campanulids</taxon>
        <taxon>Asterales</taxon>
        <taxon>Asteraceae</taxon>
        <taxon>Asteroideae</taxon>
        <taxon>Anthemideae</taxon>
        <taxon>Anthemidinae</taxon>
        <taxon>Tanacetum</taxon>
    </lineage>
</organism>
<feature type="compositionally biased region" description="Polar residues" evidence="1">
    <location>
        <begin position="219"/>
        <end position="241"/>
    </location>
</feature>
<feature type="domain" description="Retroviral polymerase SH3-like" evidence="2">
    <location>
        <begin position="83"/>
        <end position="140"/>
    </location>
</feature>
<dbReference type="Gene3D" id="3.30.420.10">
    <property type="entry name" value="Ribonuclease H-like superfamily/Ribonuclease H"/>
    <property type="match status" value="1"/>
</dbReference>
<dbReference type="AlphaFoldDB" id="A0A699I430"/>
<dbReference type="InterPro" id="IPR036397">
    <property type="entry name" value="RNaseH_sf"/>
</dbReference>
<name>A0A699I430_TANCI</name>
<evidence type="ECO:0000313" key="3">
    <source>
        <dbReference type="EMBL" id="GEZ18346.1"/>
    </source>
</evidence>
<reference evidence="3" key="1">
    <citation type="journal article" date="2019" name="Sci. Rep.">
        <title>Draft genome of Tanacetum cinerariifolium, the natural source of mosquito coil.</title>
        <authorList>
            <person name="Yamashiro T."/>
            <person name="Shiraishi A."/>
            <person name="Satake H."/>
            <person name="Nakayama K."/>
        </authorList>
    </citation>
    <scope>NUCLEOTIDE SEQUENCE</scope>
</reference>
<proteinExistence type="predicted"/>